<comment type="function">
    <text evidence="6 8">Binds 23S rRNA and is also seen to make contacts with the A and possibly P site tRNAs.</text>
</comment>
<dbReference type="GO" id="GO:0006412">
    <property type="term" value="P:translation"/>
    <property type="evidence" value="ECO:0007669"/>
    <property type="project" value="UniProtKB-UniRule"/>
</dbReference>
<evidence type="ECO:0000256" key="1">
    <source>
        <dbReference type="ARBA" id="ARBA00008931"/>
    </source>
</evidence>
<sequence length="135" mass="15159">MLQPKKRKYRKDFRGTRRGKSSNATNVDFGDFGIKSLGVGWVTARQIEAARRVLSHHTKRTGKVWIRIFPDKPITHKAAGSKMGSGKGDIEQYVAVVRPGRILFELGGVSETLAKDAFRVVGHKLPVRTKFVKRD</sequence>
<organism evidence="10 11">
    <name type="scientific">Candidatus Chisholmbacteria bacterium RIFCSPHIGHO2_01_FULL_49_18</name>
    <dbReference type="NCBI Taxonomy" id="1797590"/>
    <lineage>
        <taxon>Bacteria</taxon>
        <taxon>Candidatus Chisholmiibacteriota</taxon>
    </lineage>
</organism>
<gene>
    <name evidence="6" type="primary">rplP</name>
    <name evidence="10" type="ORF">A2785_00180</name>
</gene>
<evidence type="ECO:0000256" key="7">
    <source>
        <dbReference type="RuleBase" id="RU004413"/>
    </source>
</evidence>
<comment type="similarity">
    <text evidence="1 6 7">Belongs to the universal ribosomal protein uL16 family.</text>
</comment>
<keyword evidence="2 6" id="KW-0820">tRNA-binding</keyword>
<dbReference type="PANTHER" id="PTHR12220">
    <property type="entry name" value="50S/60S RIBOSOMAL PROTEIN L16"/>
    <property type="match status" value="1"/>
</dbReference>
<evidence type="ECO:0000256" key="9">
    <source>
        <dbReference type="SAM" id="MobiDB-lite"/>
    </source>
</evidence>
<dbReference type="FunFam" id="3.90.1170.10:FF:000001">
    <property type="entry name" value="50S ribosomal protein L16"/>
    <property type="match status" value="1"/>
</dbReference>
<keyword evidence="6 8" id="KW-0699">rRNA-binding</keyword>
<dbReference type="InterPro" id="IPR047873">
    <property type="entry name" value="Ribosomal_uL16"/>
</dbReference>
<evidence type="ECO:0000313" key="10">
    <source>
        <dbReference type="EMBL" id="OGY16356.1"/>
    </source>
</evidence>
<dbReference type="PRINTS" id="PR00060">
    <property type="entry name" value="RIBOSOMALL16"/>
</dbReference>
<dbReference type="InterPro" id="IPR020798">
    <property type="entry name" value="Ribosomal_uL16_CS"/>
</dbReference>
<dbReference type="Pfam" id="PF00252">
    <property type="entry name" value="Ribosomal_L16"/>
    <property type="match status" value="1"/>
</dbReference>
<dbReference type="AlphaFoldDB" id="A0A1G1VLU6"/>
<dbReference type="PROSITE" id="PS00586">
    <property type="entry name" value="RIBOSOMAL_L16_1"/>
    <property type="match status" value="1"/>
</dbReference>
<accession>A0A1G1VLU6</accession>
<protein>
    <recommendedName>
        <fullName evidence="5 6">Large ribosomal subunit protein uL16</fullName>
    </recommendedName>
</protein>
<feature type="region of interest" description="Disordered" evidence="9">
    <location>
        <begin position="1"/>
        <end position="20"/>
    </location>
</feature>
<dbReference type="GO" id="GO:0019843">
    <property type="term" value="F:rRNA binding"/>
    <property type="evidence" value="ECO:0007669"/>
    <property type="project" value="UniProtKB-UniRule"/>
</dbReference>
<dbReference type="Gene3D" id="3.90.1170.10">
    <property type="entry name" value="Ribosomal protein L10e/L16"/>
    <property type="match status" value="1"/>
</dbReference>
<evidence type="ECO:0000256" key="3">
    <source>
        <dbReference type="ARBA" id="ARBA00022980"/>
    </source>
</evidence>
<evidence type="ECO:0000256" key="5">
    <source>
        <dbReference type="ARBA" id="ARBA00035198"/>
    </source>
</evidence>
<evidence type="ECO:0000256" key="4">
    <source>
        <dbReference type="ARBA" id="ARBA00023274"/>
    </source>
</evidence>
<dbReference type="EMBL" id="MHCI01000017">
    <property type="protein sequence ID" value="OGY16356.1"/>
    <property type="molecule type" value="Genomic_DNA"/>
</dbReference>
<dbReference type="InterPro" id="IPR016180">
    <property type="entry name" value="Ribosomal_uL16_dom"/>
</dbReference>
<dbReference type="CDD" id="cd01433">
    <property type="entry name" value="Ribosomal_L16_L10e"/>
    <property type="match status" value="1"/>
</dbReference>
<keyword evidence="4 6" id="KW-0687">Ribonucleoprotein</keyword>
<dbReference type="SUPFAM" id="SSF54686">
    <property type="entry name" value="Ribosomal protein L16p/L10e"/>
    <property type="match status" value="1"/>
</dbReference>
<name>A0A1G1VLU6_9BACT</name>
<dbReference type="PANTHER" id="PTHR12220:SF13">
    <property type="entry name" value="LARGE RIBOSOMAL SUBUNIT PROTEIN UL16M"/>
    <property type="match status" value="1"/>
</dbReference>
<evidence type="ECO:0000256" key="8">
    <source>
        <dbReference type="RuleBase" id="RU004414"/>
    </source>
</evidence>
<keyword evidence="3 6" id="KW-0689">Ribosomal protein</keyword>
<dbReference type="InterPro" id="IPR036920">
    <property type="entry name" value="Ribosomal_uL16_sf"/>
</dbReference>
<comment type="subunit">
    <text evidence="6 8">Part of the 50S ribosomal subunit.</text>
</comment>
<evidence type="ECO:0000313" key="11">
    <source>
        <dbReference type="Proteomes" id="UP000179069"/>
    </source>
</evidence>
<dbReference type="GO" id="GO:0000049">
    <property type="term" value="F:tRNA binding"/>
    <property type="evidence" value="ECO:0007669"/>
    <property type="project" value="UniProtKB-KW"/>
</dbReference>
<reference evidence="10 11" key="1">
    <citation type="journal article" date="2016" name="Nat. Commun.">
        <title>Thousands of microbial genomes shed light on interconnected biogeochemical processes in an aquifer system.</title>
        <authorList>
            <person name="Anantharaman K."/>
            <person name="Brown C.T."/>
            <person name="Hug L.A."/>
            <person name="Sharon I."/>
            <person name="Castelle C.J."/>
            <person name="Probst A.J."/>
            <person name="Thomas B.C."/>
            <person name="Singh A."/>
            <person name="Wilkins M.J."/>
            <person name="Karaoz U."/>
            <person name="Brodie E.L."/>
            <person name="Williams K.H."/>
            <person name="Hubbard S.S."/>
            <person name="Banfield J.F."/>
        </authorList>
    </citation>
    <scope>NUCLEOTIDE SEQUENCE [LARGE SCALE GENOMIC DNA]</scope>
</reference>
<dbReference type="HAMAP" id="MF_01342">
    <property type="entry name" value="Ribosomal_uL16"/>
    <property type="match status" value="1"/>
</dbReference>
<dbReference type="GO" id="GO:0003735">
    <property type="term" value="F:structural constituent of ribosome"/>
    <property type="evidence" value="ECO:0007669"/>
    <property type="project" value="InterPro"/>
</dbReference>
<proteinExistence type="inferred from homology"/>
<keyword evidence="6 8" id="KW-0694">RNA-binding</keyword>
<dbReference type="Proteomes" id="UP000179069">
    <property type="component" value="Unassembled WGS sequence"/>
</dbReference>
<dbReference type="GO" id="GO:0022625">
    <property type="term" value="C:cytosolic large ribosomal subunit"/>
    <property type="evidence" value="ECO:0007669"/>
    <property type="project" value="TreeGrafter"/>
</dbReference>
<dbReference type="InterPro" id="IPR000114">
    <property type="entry name" value="Ribosomal_uL16_bact-type"/>
</dbReference>
<evidence type="ECO:0000256" key="2">
    <source>
        <dbReference type="ARBA" id="ARBA00022555"/>
    </source>
</evidence>
<comment type="caution">
    <text evidence="10">The sequence shown here is derived from an EMBL/GenBank/DDBJ whole genome shotgun (WGS) entry which is preliminary data.</text>
</comment>
<dbReference type="NCBIfam" id="TIGR01164">
    <property type="entry name" value="rplP_bact"/>
    <property type="match status" value="1"/>
</dbReference>
<evidence type="ECO:0000256" key="6">
    <source>
        <dbReference type="HAMAP-Rule" id="MF_01342"/>
    </source>
</evidence>